<gene>
    <name evidence="8" type="ORF">PEVE_00021687</name>
</gene>
<keyword evidence="9" id="KW-1185">Reference proteome</keyword>
<dbReference type="Pfam" id="PF05047">
    <property type="entry name" value="L51_S25_CI-B8"/>
    <property type="match status" value="1"/>
</dbReference>
<dbReference type="Proteomes" id="UP001159427">
    <property type="component" value="Unassembled WGS sequence"/>
</dbReference>
<evidence type="ECO:0000259" key="7">
    <source>
        <dbReference type="SMART" id="SM00916"/>
    </source>
</evidence>
<comment type="caution">
    <text evidence="8">The sequence shown here is derived from an EMBL/GenBank/DDBJ whole genome shotgun (WGS) entry which is preliminary data.</text>
</comment>
<dbReference type="SUPFAM" id="SSF52833">
    <property type="entry name" value="Thioredoxin-like"/>
    <property type="match status" value="1"/>
</dbReference>
<dbReference type="InterPro" id="IPR036249">
    <property type="entry name" value="Thioredoxin-like_sf"/>
</dbReference>
<evidence type="ECO:0000313" key="8">
    <source>
        <dbReference type="EMBL" id="CAH3015786.1"/>
    </source>
</evidence>
<dbReference type="InterPro" id="IPR007741">
    <property type="entry name" value="Ribosomal_mL43/mS25/NADH_DH"/>
</dbReference>
<evidence type="ECO:0000256" key="1">
    <source>
        <dbReference type="ARBA" id="ARBA00004173"/>
    </source>
</evidence>
<dbReference type="Gene3D" id="3.40.30.10">
    <property type="entry name" value="Glutaredoxin"/>
    <property type="match status" value="1"/>
</dbReference>
<evidence type="ECO:0000313" key="9">
    <source>
        <dbReference type="Proteomes" id="UP001159427"/>
    </source>
</evidence>
<evidence type="ECO:0000256" key="3">
    <source>
        <dbReference type="ARBA" id="ARBA00022980"/>
    </source>
</evidence>
<dbReference type="PANTHER" id="PTHR21396">
    <property type="entry name" value="39S RIBOSOMAL PROTEIN L43"/>
    <property type="match status" value="1"/>
</dbReference>
<dbReference type="InterPro" id="IPR039927">
    <property type="entry name" value="Ribosomal_mL43"/>
</dbReference>
<evidence type="ECO:0000256" key="5">
    <source>
        <dbReference type="ARBA" id="ARBA00023274"/>
    </source>
</evidence>
<keyword evidence="4" id="KW-0496">Mitochondrion</keyword>
<proteinExistence type="inferred from homology"/>
<organism evidence="8 9">
    <name type="scientific">Porites evermanni</name>
    <dbReference type="NCBI Taxonomy" id="104178"/>
    <lineage>
        <taxon>Eukaryota</taxon>
        <taxon>Metazoa</taxon>
        <taxon>Cnidaria</taxon>
        <taxon>Anthozoa</taxon>
        <taxon>Hexacorallia</taxon>
        <taxon>Scleractinia</taxon>
        <taxon>Fungiina</taxon>
        <taxon>Poritidae</taxon>
        <taxon>Porites</taxon>
    </lineage>
</organism>
<evidence type="ECO:0000256" key="2">
    <source>
        <dbReference type="ARBA" id="ARBA00006073"/>
    </source>
</evidence>
<comment type="similarity">
    <text evidence="2">Belongs to the mitochondrion-specific ribosomal protein mL43 family.</text>
</comment>
<comment type="subcellular location">
    <subcellularLocation>
        <location evidence="1">Mitochondrion</location>
    </subcellularLocation>
</comment>
<keyword evidence="5" id="KW-0687">Ribonucleoprotein</keyword>
<dbReference type="SMART" id="SM00916">
    <property type="entry name" value="L51_S25_CI-B8"/>
    <property type="match status" value="1"/>
</dbReference>
<feature type="domain" description="Ribosomal protein/NADH dehydrogenase" evidence="7">
    <location>
        <begin position="27"/>
        <end position="100"/>
    </location>
</feature>
<evidence type="ECO:0000256" key="6">
    <source>
        <dbReference type="ARBA" id="ARBA00035188"/>
    </source>
</evidence>
<accession>A0ABN8LJK4</accession>
<dbReference type="EMBL" id="CALNXI010000029">
    <property type="protein sequence ID" value="CAH3015786.1"/>
    <property type="molecule type" value="Genomic_DNA"/>
</dbReference>
<evidence type="ECO:0000256" key="4">
    <source>
        <dbReference type="ARBA" id="ARBA00023128"/>
    </source>
</evidence>
<keyword evidence="3" id="KW-0689">Ribosomal protein</keyword>
<name>A0ABN8LJK4_9CNID</name>
<reference evidence="8 9" key="1">
    <citation type="submission" date="2022-05" db="EMBL/GenBank/DDBJ databases">
        <authorList>
            <consortium name="Genoscope - CEA"/>
            <person name="William W."/>
        </authorList>
    </citation>
    <scope>NUCLEOTIDE SEQUENCE [LARGE SCALE GENOMIC DNA]</scope>
</reference>
<dbReference type="PANTHER" id="PTHR21396:SF2">
    <property type="entry name" value="LARGE RIBOSOMAL SUBUNIT PROTEIN ML43"/>
    <property type="match status" value="1"/>
</dbReference>
<protein>
    <recommendedName>
        <fullName evidence="6">Large ribosomal subunit protein mL43</fullName>
    </recommendedName>
</protein>
<sequence length="148" mass="17114">MAQVGIPNRVFGRFVRPLQRLVLNYCQRGGSSRGIREYIDKNVVEFAKNNPEVTVYVRERNGKHPRIVANFINGNSKIVEVKNKTPEEIKEWVERLRNESGVKVQKIRQFWHTENPSIQGTWTPFLNKPPSLRRSNVHHLAAEKQASG</sequence>